<evidence type="ECO:0000313" key="17">
    <source>
        <dbReference type="Proteomes" id="UP000460718"/>
    </source>
</evidence>
<evidence type="ECO:0000313" key="8">
    <source>
        <dbReference type="EMBL" id="KAE9179491.1"/>
    </source>
</evidence>
<evidence type="ECO:0000256" key="1">
    <source>
        <dbReference type="SAM" id="MobiDB-lite"/>
    </source>
</evidence>
<dbReference type="EMBL" id="QXGC01003008">
    <property type="protein sequence ID" value="KAE9179491.1"/>
    <property type="molecule type" value="Genomic_DNA"/>
</dbReference>
<protein>
    <submittedName>
        <fullName evidence="2">Uncharacterized protein</fullName>
    </submittedName>
</protein>
<sequence>MRTSTALKTKLAGAVSSMSGSLVEAILLLREENECKAEERRAGEKKRRREEIAAREARYLADITEAAERRHQEKLEREERARRDREKSCARTQELVMLINAIKKNA</sequence>
<feature type="region of interest" description="Disordered" evidence="1">
    <location>
        <begin position="69"/>
        <end position="88"/>
    </location>
</feature>
<evidence type="ECO:0000313" key="14">
    <source>
        <dbReference type="Proteomes" id="UP000440367"/>
    </source>
</evidence>
<evidence type="ECO:0000313" key="16">
    <source>
        <dbReference type="Proteomes" id="UP000441208"/>
    </source>
</evidence>
<dbReference type="Proteomes" id="UP000440367">
    <property type="component" value="Unassembled WGS sequence"/>
</dbReference>
<evidence type="ECO:0000313" key="3">
    <source>
        <dbReference type="EMBL" id="KAE8974937.1"/>
    </source>
</evidence>
<dbReference type="AlphaFoldDB" id="A0A6A3DL50"/>
<evidence type="ECO:0000313" key="6">
    <source>
        <dbReference type="EMBL" id="KAE9088339.1"/>
    </source>
</evidence>
<dbReference type="Proteomes" id="UP000441208">
    <property type="component" value="Unassembled WGS sequence"/>
</dbReference>
<dbReference type="Proteomes" id="UP000488956">
    <property type="component" value="Unassembled WGS sequence"/>
</dbReference>
<evidence type="ECO:0000313" key="2">
    <source>
        <dbReference type="EMBL" id="KAE8922754.1"/>
    </source>
</evidence>
<dbReference type="EMBL" id="QXGF01002981">
    <property type="protein sequence ID" value="KAE8922754.1"/>
    <property type="molecule type" value="Genomic_DNA"/>
</dbReference>
<dbReference type="EMBL" id="QXFX01003002">
    <property type="protein sequence ID" value="KAE9071912.1"/>
    <property type="molecule type" value="Genomic_DNA"/>
</dbReference>
<dbReference type="EMBL" id="QXFZ01002960">
    <property type="protein sequence ID" value="KAE9072348.1"/>
    <property type="molecule type" value="Genomic_DNA"/>
</dbReference>
<comment type="caution">
    <text evidence="2">The sequence shown here is derived from an EMBL/GenBank/DDBJ whole genome shotgun (WGS) entry which is preliminary data.</text>
</comment>
<reference evidence="11 12" key="1">
    <citation type="submission" date="2018-08" db="EMBL/GenBank/DDBJ databases">
        <title>Genomic investigation of the strawberry pathogen Phytophthora fragariae indicates pathogenicity is determined by transcriptional variation in three key races.</title>
        <authorList>
            <person name="Adams T.M."/>
            <person name="Armitage A.D."/>
            <person name="Sobczyk M.K."/>
            <person name="Bates H.J."/>
            <person name="Dunwell J.M."/>
            <person name="Nellist C.F."/>
            <person name="Harrison R.J."/>
        </authorList>
    </citation>
    <scope>NUCLEOTIDE SEQUENCE [LARGE SCALE GENOMIC DNA]</scope>
    <source>
        <strain evidence="10 13">A4</strain>
        <strain evidence="9 14">BC-1</strain>
        <strain evidence="8 18">BC-23</strain>
        <strain evidence="7 12">NOV-27</strain>
        <strain evidence="6 15">NOV-5</strain>
        <strain evidence="5 16">NOV-71</strain>
        <strain evidence="2 11">NOV-9</strain>
        <strain evidence="4 19">ONT-3</strain>
        <strain evidence="3 17">SCRP245</strain>
    </source>
</reference>
<dbReference type="EMBL" id="QXGB01002984">
    <property type="protein sequence ID" value="KAE9173584.1"/>
    <property type="molecule type" value="Genomic_DNA"/>
</dbReference>
<dbReference type="Proteomes" id="UP000476176">
    <property type="component" value="Unassembled WGS sequence"/>
</dbReference>
<evidence type="ECO:0000313" key="5">
    <source>
        <dbReference type="EMBL" id="KAE9072348.1"/>
    </source>
</evidence>
<gene>
    <name evidence="10" type="ORF">PF001_g25595</name>
    <name evidence="9" type="ORF">PF002_g26979</name>
    <name evidence="8" type="ORF">PF004_g25145</name>
    <name evidence="7" type="ORF">PF005_g26210</name>
    <name evidence="6" type="ORF">PF006_g25608</name>
    <name evidence="5" type="ORF">PF007_g26212</name>
    <name evidence="2" type="ORF">PF009_g26985</name>
    <name evidence="4" type="ORF">PF010_g25688</name>
    <name evidence="3" type="ORF">PF011_g24665</name>
</gene>
<organism evidence="2 11">
    <name type="scientific">Phytophthora fragariae</name>
    <dbReference type="NCBI Taxonomy" id="53985"/>
    <lineage>
        <taxon>Eukaryota</taxon>
        <taxon>Sar</taxon>
        <taxon>Stramenopiles</taxon>
        <taxon>Oomycota</taxon>
        <taxon>Peronosporomycetes</taxon>
        <taxon>Peronosporales</taxon>
        <taxon>Peronosporaceae</taxon>
        <taxon>Phytophthora</taxon>
    </lineage>
</organism>
<proteinExistence type="predicted"/>
<evidence type="ECO:0000313" key="4">
    <source>
        <dbReference type="EMBL" id="KAE9071912.1"/>
    </source>
</evidence>
<keyword evidence="12" id="KW-1185">Reference proteome</keyword>
<dbReference type="Proteomes" id="UP000433483">
    <property type="component" value="Unassembled WGS sequence"/>
</dbReference>
<evidence type="ECO:0000313" key="15">
    <source>
        <dbReference type="Proteomes" id="UP000440732"/>
    </source>
</evidence>
<evidence type="ECO:0000313" key="19">
    <source>
        <dbReference type="Proteomes" id="UP000488956"/>
    </source>
</evidence>
<dbReference type="EMBL" id="QXFW01002846">
    <property type="protein sequence ID" value="KAE8974937.1"/>
    <property type="molecule type" value="Genomic_DNA"/>
</dbReference>
<dbReference type="Proteomes" id="UP000437068">
    <property type="component" value="Unassembled WGS sequence"/>
</dbReference>
<accession>A0A6A3DL50</accession>
<dbReference type="Proteomes" id="UP000460718">
    <property type="component" value="Unassembled WGS sequence"/>
</dbReference>
<dbReference type="EMBL" id="QXGE01003029">
    <property type="protein sequence ID" value="KAE9277560.1"/>
    <property type="molecule type" value="Genomic_DNA"/>
</dbReference>
<dbReference type="EMBL" id="QXGD01002930">
    <property type="protein sequence ID" value="KAE9182479.1"/>
    <property type="molecule type" value="Genomic_DNA"/>
</dbReference>
<evidence type="ECO:0000313" key="7">
    <source>
        <dbReference type="EMBL" id="KAE9173584.1"/>
    </source>
</evidence>
<evidence type="ECO:0000313" key="11">
    <source>
        <dbReference type="Proteomes" id="UP000429523"/>
    </source>
</evidence>
<dbReference type="EMBL" id="QXGA01003042">
    <property type="protein sequence ID" value="KAE9088339.1"/>
    <property type="molecule type" value="Genomic_DNA"/>
</dbReference>
<evidence type="ECO:0000313" key="13">
    <source>
        <dbReference type="Proteomes" id="UP000437068"/>
    </source>
</evidence>
<dbReference type="Proteomes" id="UP000440732">
    <property type="component" value="Unassembled WGS sequence"/>
</dbReference>
<evidence type="ECO:0000313" key="9">
    <source>
        <dbReference type="EMBL" id="KAE9182479.1"/>
    </source>
</evidence>
<dbReference type="Proteomes" id="UP000429523">
    <property type="component" value="Unassembled WGS sequence"/>
</dbReference>
<evidence type="ECO:0000313" key="10">
    <source>
        <dbReference type="EMBL" id="KAE9277560.1"/>
    </source>
</evidence>
<evidence type="ECO:0000313" key="18">
    <source>
        <dbReference type="Proteomes" id="UP000476176"/>
    </source>
</evidence>
<name>A0A6A3DL50_9STRA</name>
<evidence type="ECO:0000313" key="12">
    <source>
        <dbReference type="Proteomes" id="UP000433483"/>
    </source>
</evidence>